<comment type="caution">
    <text evidence="10">The sequence shown here is derived from an EMBL/GenBank/DDBJ whole genome shotgun (WGS) entry which is preliminary data.</text>
</comment>
<dbReference type="SUPFAM" id="SSF53187">
    <property type="entry name" value="Zn-dependent exopeptidases"/>
    <property type="match status" value="1"/>
</dbReference>
<keyword evidence="3 9" id="KW-0812">Transmembrane</keyword>
<evidence type="ECO:0000256" key="7">
    <source>
        <dbReference type="ARBA" id="ARBA00023136"/>
    </source>
</evidence>
<evidence type="ECO:0000256" key="6">
    <source>
        <dbReference type="ARBA" id="ARBA00022989"/>
    </source>
</evidence>
<evidence type="ECO:0000256" key="2">
    <source>
        <dbReference type="ARBA" id="ARBA00007717"/>
    </source>
</evidence>
<keyword evidence="6 9" id="KW-1133">Transmembrane helix</keyword>
<dbReference type="EMBL" id="NCKV01000578">
    <property type="protein sequence ID" value="RWS30252.1"/>
    <property type="molecule type" value="Genomic_DNA"/>
</dbReference>
<evidence type="ECO:0000256" key="5">
    <source>
        <dbReference type="ARBA" id="ARBA00022824"/>
    </source>
</evidence>
<comment type="similarity">
    <text evidence="2">Belongs to the nicastrin family.</text>
</comment>
<keyword evidence="8" id="KW-0325">Glycoprotein</keyword>
<dbReference type="PROSITE" id="PS00018">
    <property type="entry name" value="EF_HAND_1"/>
    <property type="match status" value="1"/>
</dbReference>
<organism evidence="10 11">
    <name type="scientific">Leptotrombidium deliense</name>
    <dbReference type="NCBI Taxonomy" id="299467"/>
    <lineage>
        <taxon>Eukaryota</taxon>
        <taxon>Metazoa</taxon>
        <taxon>Ecdysozoa</taxon>
        <taxon>Arthropoda</taxon>
        <taxon>Chelicerata</taxon>
        <taxon>Arachnida</taxon>
        <taxon>Acari</taxon>
        <taxon>Acariformes</taxon>
        <taxon>Trombidiformes</taxon>
        <taxon>Prostigmata</taxon>
        <taxon>Anystina</taxon>
        <taxon>Parasitengona</taxon>
        <taxon>Trombiculoidea</taxon>
        <taxon>Trombiculidae</taxon>
        <taxon>Leptotrombidium</taxon>
    </lineage>
</organism>
<dbReference type="GO" id="GO:0009966">
    <property type="term" value="P:regulation of signal transduction"/>
    <property type="evidence" value="ECO:0007669"/>
    <property type="project" value="InterPro"/>
</dbReference>
<evidence type="ECO:0000313" key="11">
    <source>
        <dbReference type="Proteomes" id="UP000288716"/>
    </source>
</evidence>
<dbReference type="VEuPathDB" id="VectorBase:LDEU001784"/>
<sequence length="582" mass="65301">MFAYSEAEHILNSSQSTSLPAFFAMLTIIPILIAISSAPMAVKASQELTVYRMQEYDFQSSTHGCRNSIMNLEARTPQLLSQSFARKCVIVKLMHLVENRDLLDELFSETVAGGLLILIPANLKQLTEEQEANLLLMEKTIISETVQIPVYFATETKELLQIYDEVEQSGYTKHENVSGSEKLFNAVVANGYQIVVSGSQAAAIPNTIISSLEGKLVAKGLEDQSPTIAITAYYDSSSSVPGLSFGGDSNGSGVVALLELSRILSKIYSNQKTHPPFNVVFLLSGGGKYSYLGTKKWIEDHLDNSESGVLSDLVFSICLEALADVEGTNSLYMHVSKPPKENTPAFNFFQQLQKVGKKYKVNVTMVHKKINLADENLAWEHERFSIRRLPAFTLSTLNSHKSLRRSSITDTYEKINTKKLTRNINLIAEAFSRQMFDVEEKVNSQILHSELAVSESFISSSLKFVTSIPRAQQLLLTTERASSYQLPTFLSTLQVMLKRYLKEVSVYHYKPDKREPEVVFYEPTVTKMNAYNIKPAIFDLFLSVVIVTYFGLLYVCLIVSYQLICNASQHFYCRTSITYNHL</sequence>
<keyword evidence="7 9" id="KW-0472">Membrane</keyword>
<evidence type="ECO:0000256" key="4">
    <source>
        <dbReference type="ARBA" id="ARBA00022729"/>
    </source>
</evidence>
<keyword evidence="5" id="KW-0256">Endoplasmic reticulum</keyword>
<dbReference type="InterPro" id="IPR018247">
    <property type="entry name" value="EF_Hand_1_Ca_BS"/>
</dbReference>
<keyword evidence="4" id="KW-0732">Signal</keyword>
<accession>A0A443SRZ1</accession>
<evidence type="ECO:0000313" key="10">
    <source>
        <dbReference type="EMBL" id="RWS30252.1"/>
    </source>
</evidence>
<evidence type="ECO:0000256" key="1">
    <source>
        <dbReference type="ARBA" id="ARBA00004389"/>
    </source>
</evidence>
<dbReference type="GO" id="GO:0005789">
    <property type="term" value="C:endoplasmic reticulum membrane"/>
    <property type="evidence" value="ECO:0007669"/>
    <property type="project" value="UniProtKB-SubCell"/>
</dbReference>
<dbReference type="STRING" id="299467.A0A443SRZ1"/>
<dbReference type="CDD" id="cd03882">
    <property type="entry name" value="M28_nicalin_like"/>
    <property type="match status" value="1"/>
</dbReference>
<dbReference type="Gene3D" id="3.40.630.10">
    <property type="entry name" value="Zn peptidases"/>
    <property type="match status" value="1"/>
</dbReference>
<evidence type="ECO:0000256" key="8">
    <source>
        <dbReference type="ARBA" id="ARBA00023180"/>
    </source>
</evidence>
<dbReference type="Pfam" id="PF05450">
    <property type="entry name" value="Nicastrin"/>
    <property type="match status" value="1"/>
</dbReference>
<evidence type="ECO:0000256" key="3">
    <source>
        <dbReference type="ARBA" id="ARBA00022692"/>
    </source>
</evidence>
<feature type="transmembrane region" description="Helical" evidence="9">
    <location>
        <begin position="20"/>
        <end position="42"/>
    </location>
</feature>
<dbReference type="Proteomes" id="UP000288716">
    <property type="component" value="Unassembled WGS sequence"/>
</dbReference>
<dbReference type="OrthoDB" id="5913609at2759"/>
<keyword evidence="11" id="KW-1185">Reference proteome</keyword>
<reference evidence="10 11" key="1">
    <citation type="journal article" date="2018" name="Gigascience">
        <title>Genomes of trombidid mites reveal novel predicted allergens and laterally-transferred genes associated with secondary metabolism.</title>
        <authorList>
            <person name="Dong X."/>
            <person name="Chaisiri K."/>
            <person name="Xia D."/>
            <person name="Armstrong S.D."/>
            <person name="Fang Y."/>
            <person name="Donnelly M.J."/>
            <person name="Kadowaki T."/>
            <person name="McGarry J.W."/>
            <person name="Darby A.C."/>
            <person name="Makepeace B.L."/>
        </authorList>
    </citation>
    <scope>NUCLEOTIDE SEQUENCE [LARGE SCALE GENOMIC DNA]</scope>
    <source>
        <strain evidence="10">UoL-UT</strain>
    </source>
</reference>
<name>A0A443SRZ1_9ACAR</name>
<evidence type="ECO:0000256" key="9">
    <source>
        <dbReference type="SAM" id="Phobius"/>
    </source>
</evidence>
<dbReference type="InterPro" id="IPR016574">
    <property type="entry name" value="Nicalin"/>
</dbReference>
<feature type="transmembrane region" description="Helical" evidence="9">
    <location>
        <begin position="537"/>
        <end position="564"/>
    </location>
</feature>
<dbReference type="AlphaFoldDB" id="A0A443SRZ1"/>
<proteinExistence type="inferred from homology"/>
<comment type="subcellular location">
    <subcellularLocation>
        <location evidence="1">Endoplasmic reticulum membrane</location>
        <topology evidence="1">Single-pass membrane protein</topology>
    </subcellularLocation>
</comment>
<gene>
    <name evidence="10" type="ORF">B4U80_09590</name>
</gene>
<dbReference type="PANTHER" id="PTHR31826">
    <property type="entry name" value="NICALIN"/>
    <property type="match status" value="1"/>
</dbReference>
<protein>
    <submittedName>
        <fullName evidence="10">Nicalin-1-like protein</fullName>
    </submittedName>
</protein>